<protein>
    <submittedName>
        <fullName evidence="2">Type IV conjugative transfer system protein TraE</fullName>
    </submittedName>
</protein>
<dbReference type="EMBL" id="CP033579">
    <property type="protein sequence ID" value="AYV25002.1"/>
    <property type="molecule type" value="Genomic_DNA"/>
</dbReference>
<feature type="transmembrane region" description="Helical" evidence="1">
    <location>
        <begin position="15"/>
        <end position="40"/>
    </location>
</feature>
<dbReference type="RefSeq" id="WP_124942296.1">
    <property type="nucleotide sequence ID" value="NZ_CP033579.1"/>
</dbReference>
<sequence length="189" mass="21136">MEHTFKDNLLSLSKLLNFFLALGFLAMTVLSLILGISLAYTSSEKSRTLIPPVISKAFTVSDGAVDAPYLQMMGEYFLKLKLNVTPATVTRQYGLLLDYIPTENWSTVQPTLVKDAERVQKDNISSRFDARPNHTHISLESMQFKQTGTLTKTVGERTLPPEEVTYIVQMAYRDGLLTLIGIKKEGSKT</sequence>
<gene>
    <name evidence="2" type="primary">traE</name>
    <name evidence="2" type="ORF">ECB94_27170</name>
</gene>
<organism evidence="2 3">
    <name type="scientific">Vibrio mediterranei</name>
    <dbReference type="NCBI Taxonomy" id="689"/>
    <lineage>
        <taxon>Bacteria</taxon>
        <taxon>Pseudomonadati</taxon>
        <taxon>Pseudomonadota</taxon>
        <taxon>Gammaproteobacteria</taxon>
        <taxon>Vibrionales</taxon>
        <taxon>Vibrionaceae</taxon>
        <taxon>Vibrio</taxon>
    </lineage>
</organism>
<evidence type="ECO:0000256" key="1">
    <source>
        <dbReference type="SAM" id="Phobius"/>
    </source>
</evidence>
<proteinExistence type="predicted"/>
<dbReference type="AlphaFoldDB" id="A0A3G4VMZ3"/>
<dbReference type="Proteomes" id="UP000279760">
    <property type="component" value="Plasmid unnamed"/>
</dbReference>
<accession>A0A3G4VMZ3</accession>
<name>A0A3G4VMZ3_9VIBR</name>
<keyword evidence="1" id="KW-0472">Membrane</keyword>
<dbReference type="Pfam" id="PF05309">
    <property type="entry name" value="TraE"/>
    <property type="match status" value="1"/>
</dbReference>
<dbReference type="NCBIfam" id="TIGR02761">
    <property type="entry name" value="TraE_TIGR"/>
    <property type="match status" value="1"/>
</dbReference>
<geneLocation type="plasmid" evidence="2">
    <name>unnamed</name>
</geneLocation>
<keyword evidence="2" id="KW-0614">Plasmid</keyword>
<keyword evidence="1" id="KW-0812">Transmembrane</keyword>
<dbReference type="InterPro" id="IPR007973">
    <property type="entry name" value="Pilus_assembly_TraE"/>
</dbReference>
<evidence type="ECO:0000313" key="3">
    <source>
        <dbReference type="Proteomes" id="UP000279760"/>
    </source>
</evidence>
<keyword evidence="1" id="KW-1133">Transmembrane helix</keyword>
<evidence type="ECO:0000313" key="2">
    <source>
        <dbReference type="EMBL" id="AYV25002.1"/>
    </source>
</evidence>
<reference evidence="2 3" key="1">
    <citation type="submission" date="2018-11" db="EMBL/GenBank/DDBJ databases">
        <title>Complete Genome Sequence of Vbrio mediterranei 117-T6: a Potential Pathogen Bacteria Isolated from the Conchocelis of Pyropia.</title>
        <authorList>
            <person name="Liu Q."/>
        </authorList>
    </citation>
    <scope>NUCLEOTIDE SEQUENCE [LARGE SCALE GENOMIC DNA]</scope>
    <source>
        <strain evidence="2 3">117-T6</strain>
        <plasmid evidence="2 3">unnamed</plasmid>
    </source>
</reference>